<sequence>MPNRGPVTLIMQEELLRGLDPEPAVVAAGHEVVRFSSGQDWKRILADLDHRLGPRSPMEPMTGRRVACFVSLEVAGHIRRHCGHLDRGVFLREERLQLHKFSGLMPEEWLLNSSFVLISLGQVPGRTAQIERLFGPELFIRPDSPMKEFAGTPVRTCDLAEEISAIRQIHHLHGDLLVAIDRARKIAPHEYRFWLADGETLTHAPYGFLVSEPAPPCPAAIRDLAVRVARAMEGWENPVVADFVLDEAGAPRLVELNGFSTSGFYEGVDFGAIARKLDEILF</sequence>
<dbReference type="EMBL" id="JAPDOG010000011">
    <property type="protein sequence ID" value="MCW3782518.1"/>
    <property type="molecule type" value="Genomic_DNA"/>
</dbReference>
<dbReference type="Pfam" id="PF14243">
    <property type="entry name" value="R2K_3"/>
    <property type="match status" value="1"/>
</dbReference>
<evidence type="ECO:0000259" key="1">
    <source>
        <dbReference type="Pfam" id="PF14243"/>
    </source>
</evidence>
<organism evidence="2 3">
    <name type="scientific">Defluviimonas salinarum</name>
    <dbReference type="NCBI Taxonomy" id="2992147"/>
    <lineage>
        <taxon>Bacteria</taxon>
        <taxon>Pseudomonadati</taxon>
        <taxon>Pseudomonadota</taxon>
        <taxon>Alphaproteobacteria</taxon>
        <taxon>Rhodobacterales</taxon>
        <taxon>Paracoccaceae</taxon>
        <taxon>Albidovulum</taxon>
    </lineage>
</organism>
<reference evidence="2 3" key="1">
    <citation type="submission" date="2022-10" db="EMBL/GenBank/DDBJ databases">
        <title>Defluviimonas sp. CAU 1641 isolated from mud.</title>
        <authorList>
            <person name="Kim W."/>
        </authorList>
    </citation>
    <scope>NUCLEOTIDE SEQUENCE [LARGE SCALE GENOMIC DNA]</scope>
    <source>
        <strain evidence="2 3">CAU 1641</strain>
    </source>
</reference>
<gene>
    <name evidence="2" type="ORF">OM960_13080</name>
</gene>
<dbReference type="InterPro" id="IPR025643">
    <property type="entry name" value="R2K_3"/>
</dbReference>
<feature type="domain" description="ATP-grasp" evidence="1">
    <location>
        <begin position="188"/>
        <end position="277"/>
    </location>
</feature>
<name>A0ABT3J4B7_9RHOB</name>
<dbReference type="SUPFAM" id="SSF56059">
    <property type="entry name" value="Glutathione synthetase ATP-binding domain-like"/>
    <property type="match status" value="1"/>
</dbReference>
<proteinExistence type="predicted"/>
<keyword evidence="3" id="KW-1185">Reference proteome</keyword>
<dbReference type="RefSeq" id="WP_264772251.1">
    <property type="nucleotide sequence ID" value="NZ_JAPDOG010000011.1"/>
</dbReference>
<accession>A0ABT3J4B7</accession>
<protein>
    <submittedName>
        <fullName evidence="2">ATP-grasp domain-containing protein</fullName>
    </submittedName>
</protein>
<evidence type="ECO:0000313" key="2">
    <source>
        <dbReference type="EMBL" id="MCW3782518.1"/>
    </source>
</evidence>
<comment type="caution">
    <text evidence="2">The sequence shown here is derived from an EMBL/GenBank/DDBJ whole genome shotgun (WGS) entry which is preliminary data.</text>
</comment>
<dbReference type="Proteomes" id="UP001207582">
    <property type="component" value="Unassembled WGS sequence"/>
</dbReference>
<evidence type="ECO:0000313" key="3">
    <source>
        <dbReference type="Proteomes" id="UP001207582"/>
    </source>
</evidence>